<dbReference type="GO" id="GO:0003677">
    <property type="term" value="F:DNA binding"/>
    <property type="evidence" value="ECO:0007669"/>
    <property type="project" value="UniProtKB-UniRule"/>
</dbReference>
<accession>A0A2P5FFR5</accession>
<dbReference type="AlphaFoldDB" id="A0A2P5FFR5"/>
<sequence length="999" mass="110889">MKILKEESLELQIGSSAESLHKSLDSQRELFHSQIDQLQRIVVTQCKLTGANPLSQEMAAGALSVKIGKRPRDLLNPKAVKYMQSVFSIKDTVSKKESREISALYGVTVTQVREFFASQRTRVRRLVRLSREKSTRTIQCRELPDGVPTSSDTLLPIDPVPLNTIGPTTVEETPSCSTNDYVLAGIDDLDKQFVENIFGLMRKEETFTGQVKLMEWILRIQNSAVLSWFLGKGGMMILATWLSQAAIEEQTSVLLVVLNVLCHLPLHKALPVHMSAILQSVNRLRFYRTSDISNRARVLLSKWSKLLARSQAMKKPNGVKSSSNVQQHLSEVIGDDSWQSSVDTSENILEIPENIRKSEPIQSLKLLPASSDDSNKKNILGLSSSQFRERRKVQLVEQPGQRAAGRSPQATRAAPLNQGRPMSADDIQKAKMRAQFMQSKYGRANSSNENKEVKTEGLNKPSTSQVSTLSTASKVLVRHNLEEHKKPTTPPLKVPNTTEASLGSKPIIDLEESLWEKCRRVQISWQTPPEVKLNNQWRVGAGENSKEVDFQKNRNRREKETIYQLLQEIPLNPKEPWDREMDYDDTLTLEIPTEQLPDADGGGGAAETQVAPNHGVNNAVAQDAASQRANGSVLLAPVTSQSGNASTAEPDLELLAVLLKNPELVFALTSGQAANLSSEETVKLLDMIKAGNTSSNNVLNRQVEEKVEVSLPSPTPSSNPGTSGWRPEAARNPFSRVPLPNRLADNPPAVAATRSVLPTQMSAAHVAPPYSLPQVTSMVPEKYTSLGSSLHQIPLTSPSTVQTDLPPATGPLYNLHAQAASSLRLETATNIKPPAPMSNNAFNIEERRHVSFSPTPLPVPSQLQMHQHLLHQQQQFFSEPSLSTPAYSKQIGKPSHEPDSWRPRQCLPSSNYNPLLNQNNGYNHASFGGSDYVEEDEFESWSPNNSPSRNPEYGSGRSFAEPRMNAGRGYRPDQSRVRSSPGYRDHNRHGNRRWRDRRR</sequence>
<feature type="compositionally biased region" description="Polar residues" evidence="4">
    <location>
        <begin position="876"/>
        <end position="887"/>
    </location>
</feature>
<name>A0A2P5FFR5_TREOI</name>
<organism evidence="6 7">
    <name type="scientific">Trema orientale</name>
    <name type="common">Charcoal tree</name>
    <name type="synonym">Celtis orientalis</name>
    <dbReference type="NCBI Taxonomy" id="63057"/>
    <lineage>
        <taxon>Eukaryota</taxon>
        <taxon>Viridiplantae</taxon>
        <taxon>Streptophyta</taxon>
        <taxon>Embryophyta</taxon>
        <taxon>Tracheophyta</taxon>
        <taxon>Spermatophyta</taxon>
        <taxon>Magnoliopsida</taxon>
        <taxon>eudicotyledons</taxon>
        <taxon>Gunneridae</taxon>
        <taxon>Pentapetalae</taxon>
        <taxon>rosids</taxon>
        <taxon>fabids</taxon>
        <taxon>Rosales</taxon>
        <taxon>Cannabaceae</taxon>
        <taxon>Trema</taxon>
    </lineage>
</organism>
<feature type="region of interest" description="Disordered" evidence="4">
    <location>
        <begin position="441"/>
        <end position="470"/>
    </location>
</feature>
<feature type="region of interest" description="Disordered" evidence="4">
    <location>
        <begin position="873"/>
        <end position="999"/>
    </location>
</feature>
<gene>
    <name evidence="6" type="ORF">TorRG33x02_076020</name>
</gene>
<dbReference type="STRING" id="63057.A0A2P5FFR5"/>
<reference evidence="7" key="1">
    <citation type="submission" date="2016-06" db="EMBL/GenBank/DDBJ databases">
        <title>Parallel loss of symbiosis genes in relatives of nitrogen-fixing non-legume Parasponia.</title>
        <authorList>
            <person name="Van Velzen R."/>
            <person name="Holmer R."/>
            <person name="Bu F."/>
            <person name="Rutten L."/>
            <person name="Van Zeijl A."/>
            <person name="Liu W."/>
            <person name="Santuari L."/>
            <person name="Cao Q."/>
            <person name="Sharma T."/>
            <person name="Shen D."/>
            <person name="Roswanjaya Y."/>
            <person name="Wardhani T."/>
            <person name="Kalhor M.S."/>
            <person name="Jansen J."/>
            <person name="Van den Hoogen J."/>
            <person name="Gungor B."/>
            <person name="Hartog M."/>
            <person name="Hontelez J."/>
            <person name="Verver J."/>
            <person name="Yang W.-C."/>
            <person name="Schijlen E."/>
            <person name="Repin R."/>
            <person name="Schilthuizen M."/>
            <person name="Schranz E."/>
            <person name="Heidstra R."/>
            <person name="Miyata K."/>
            <person name="Fedorova E."/>
            <person name="Kohlen W."/>
            <person name="Bisseling T."/>
            <person name="Smit S."/>
            <person name="Geurts R."/>
        </authorList>
    </citation>
    <scope>NUCLEOTIDE SEQUENCE [LARGE SCALE GENOMIC DNA]</scope>
    <source>
        <strain evidence="7">cv. RG33-2</strain>
    </source>
</reference>
<dbReference type="EMBL" id="JXTC01000037">
    <property type="protein sequence ID" value="PON96621.1"/>
    <property type="molecule type" value="Genomic_DNA"/>
</dbReference>
<evidence type="ECO:0000313" key="6">
    <source>
        <dbReference type="EMBL" id="PON96621.1"/>
    </source>
</evidence>
<proteinExistence type="predicted"/>
<dbReference type="InterPro" id="IPR001356">
    <property type="entry name" value="HD"/>
</dbReference>
<evidence type="ECO:0000256" key="2">
    <source>
        <dbReference type="ARBA" id="ARBA00023125"/>
    </source>
</evidence>
<dbReference type="PANTHER" id="PTHR33400">
    <property type="entry name" value="ZINC FINGER CCCH DOMAIN-CONTAINING PROTEIN 6-RELATED"/>
    <property type="match status" value="1"/>
</dbReference>
<feature type="domain" description="Homeobox" evidence="5">
    <location>
        <begin position="66"/>
        <end position="126"/>
    </location>
</feature>
<dbReference type="OrthoDB" id="1920276at2759"/>
<feature type="compositionally biased region" description="Polar residues" evidence="4">
    <location>
        <begin position="907"/>
        <end position="923"/>
    </location>
</feature>
<keyword evidence="3" id="KW-0371">Homeobox</keyword>
<keyword evidence="7" id="KW-1185">Reference proteome</keyword>
<evidence type="ECO:0000259" key="5">
    <source>
        <dbReference type="PROSITE" id="PS50071"/>
    </source>
</evidence>
<evidence type="ECO:0000256" key="3">
    <source>
        <dbReference type="PROSITE-ProRule" id="PRU00108"/>
    </source>
</evidence>
<dbReference type="SUPFAM" id="SSF47676">
    <property type="entry name" value="Conserved domain common to transcription factors TFIIS, elongin A, CRSP70"/>
    <property type="match status" value="1"/>
</dbReference>
<evidence type="ECO:0000256" key="1">
    <source>
        <dbReference type="ARBA" id="ARBA00004123"/>
    </source>
</evidence>
<dbReference type="PROSITE" id="PS50071">
    <property type="entry name" value="HOMEOBOX_2"/>
    <property type="match status" value="1"/>
</dbReference>
<comment type="subcellular location">
    <subcellularLocation>
        <location evidence="1 3">Nucleus</location>
    </subcellularLocation>
</comment>
<dbReference type="FunCoup" id="A0A2P5FFR5">
    <property type="interactions" value="1681"/>
</dbReference>
<dbReference type="GO" id="GO:0005634">
    <property type="term" value="C:nucleus"/>
    <property type="evidence" value="ECO:0007669"/>
    <property type="project" value="UniProtKB-SubCell"/>
</dbReference>
<feature type="DNA-binding region" description="Homeobox" evidence="3">
    <location>
        <begin position="68"/>
        <end position="127"/>
    </location>
</feature>
<keyword evidence="3" id="KW-0539">Nucleus</keyword>
<dbReference type="InterPro" id="IPR035441">
    <property type="entry name" value="TFIIS/LEDGF_dom_sf"/>
</dbReference>
<dbReference type="InterPro" id="IPR009057">
    <property type="entry name" value="Homeodomain-like_sf"/>
</dbReference>
<dbReference type="SUPFAM" id="SSF46689">
    <property type="entry name" value="Homeodomain-like"/>
    <property type="match status" value="1"/>
</dbReference>
<dbReference type="Gene3D" id="1.10.10.60">
    <property type="entry name" value="Homeodomain-like"/>
    <property type="match status" value="1"/>
</dbReference>
<dbReference type="GO" id="GO:0010228">
    <property type="term" value="P:vegetative to reproductive phase transition of meristem"/>
    <property type="evidence" value="ECO:0007669"/>
    <property type="project" value="TreeGrafter"/>
</dbReference>
<feature type="region of interest" description="Disordered" evidence="4">
    <location>
        <begin position="699"/>
        <end position="743"/>
    </location>
</feature>
<dbReference type="InParanoid" id="A0A2P5FFR5"/>
<feature type="compositionally biased region" description="Polar residues" evidence="4">
    <location>
        <begin position="460"/>
        <end position="470"/>
    </location>
</feature>
<comment type="caution">
    <text evidence="6">The sequence shown here is derived from an EMBL/GenBank/DDBJ whole genome shotgun (WGS) entry which is preliminary data.</text>
</comment>
<evidence type="ECO:0000256" key="4">
    <source>
        <dbReference type="SAM" id="MobiDB-lite"/>
    </source>
</evidence>
<feature type="compositionally biased region" description="Low complexity" evidence="4">
    <location>
        <begin position="942"/>
        <end position="951"/>
    </location>
</feature>
<feature type="region of interest" description="Disordered" evidence="4">
    <location>
        <begin position="395"/>
        <end position="422"/>
    </location>
</feature>
<keyword evidence="2 3" id="KW-0238">DNA-binding</keyword>
<protein>
    <submittedName>
        <fullName evidence="6">Octamer-binding transcription factor</fullName>
    </submittedName>
</protein>
<dbReference type="Proteomes" id="UP000237000">
    <property type="component" value="Unassembled WGS sequence"/>
</dbReference>
<evidence type="ECO:0000313" key="7">
    <source>
        <dbReference type="Proteomes" id="UP000237000"/>
    </source>
</evidence>
<feature type="compositionally biased region" description="Basic residues" evidence="4">
    <location>
        <begin position="986"/>
        <end position="999"/>
    </location>
</feature>
<dbReference type="SMART" id="SM00389">
    <property type="entry name" value="HOX"/>
    <property type="match status" value="1"/>
</dbReference>
<dbReference type="PANTHER" id="PTHR33400:SF6">
    <property type="entry name" value="HOMEOBOX PROTEIN LUMINIDEPENDENS"/>
    <property type="match status" value="1"/>
</dbReference>